<keyword evidence="5" id="KW-0805">Transcription regulation</keyword>
<dbReference type="Pfam" id="PF04316">
    <property type="entry name" value="FlgM"/>
    <property type="match status" value="1"/>
</dbReference>
<feature type="region of interest" description="Disordered" evidence="9">
    <location>
        <begin position="1"/>
        <end position="55"/>
    </location>
</feature>
<dbReference type="InterPro" id="IPR031316">
    <property type="entry name" value="FlgM_C"/>
</dbReference>
<gene>
    <name evidence="11" type="primary">flgM</name>
    <name evidence="11" type="ORF">O6P33_11365</name>
</gene>
<keyword evidence="12" id="KW-1185">Reference proteome</keyword>
<dbReference type="NCBIfam" id="TIGR03824">
    <property type="entry name" value="FlgM_jcvi"/>
    <property type="match status" value="1"/>
</dbReference>
<name>A0AAE9VN63_9GAMM</name>
<dbReference type="EMBL" id="CP114976">
    <property type="protein sequence ID" value="WBE24949.1"/>
    <property type="molecule type" value="Genomic_DNA"/>
</dbReference>
<evidence type="ECO:0000256" key="5">
    <source>
        <dbReference type="ARBA" id="ARBA00023015"/>
    </source>
</evidence>
<evidence type="ECO:0000256" key="8">
    <source>
        <dbReference type="ARBA" id="ARBA00030117"/>
    </source>
</evidence>
<organism evidence="11 12">
    <name type="scientific">Denitrificimonas caeni</name>
    <dbReference type="NCBI Taxonomy" id="521720"/>
    <lineage>
        <taxon>Bacteria</taxon>
        <taxon>Pseudomonadati</taxon>
        <taxon>Pseudomonadota</taxon>
        <taxon>Gammaproteobacteria</taxon>
        <taxon>Pseudomonadales</taxon>
        <taxon>Pseudomonadaceae</taxon>
        <taxon>Denitrificimonas</taxon>
    </lineage>
</organism>
<dbReference type="GO" id="GO:0044781">
    <property type="term" value="P:bacterial-type flagellum organization"/>
    <property type="evidence" value="ECO:0007669"/>
    <property type="project" value="UniProtKB-KW"/>
</dbReference>
<dbReference type="InterPro" id="IPR035890">
    <property type="entry name" value="Anti-sigma-28_factor_FlgM_sf"/>
</dbReference>
<keyword evidence="11" id="KW-0282">Flagellum</keyword>
<evidence type="ECO:0000313" key="11">
    <source>
        <dbReference type="EMBL" id="WBE24949.1"/>
    </source>
</evidence>
<sequence length="110" mass="11839">MAIDFNRTNNNAALNKPATQGLQHSSAQVKKTDSATITQPEQTSKTQVSGESVQLSQNARQLQSVSEKIANLPSVNSEKVAQLKQAIADGSYQIDNERVASKMLGLEAQL</sequence>
<reference evidence="11 12" key="1">
    <citation type="submission" date="2022-12" db="EMBL/GenBank/DDBJ databases">
        <title>Coexistence and Characterization of a Novel Tigecycline Resistance gene tet(X) variant and blaNDM-1 in a Pseudomonas caeni Isolate of Chicken Origin.</title>
        <authorList>
            <person name="Lu X."/>
            <person name="Zhang L."/>
            <person name="Li R."/>
            <person name="Wang Z."/>
        </authorList>
    </citation>
    <scope>NUCLEOTIDE SEQUENCE [LARGE SCALE GENOMIC DNA]</scope>
    <source>
        <strain evidence="11 12">CE14</strain>
    </source>
</reference>
<dbReference type="GO" id="GO:0045892">
    <property type="term" value="P:negative regulation of DNA-templated transcription"/>
    <property type="evidence" value="ECO:0007669"/>
    <property type="project" value="InterPro"/>
</dbReference>
<dbReference type="InterPro" id="IPR007412">
    <property type="entry name" value="FlgM"/>
</dbReference>
<evidence type="ECO:0000256" key="3">
    <source>
        <dbReference type="ARBA" id="ARBA00022491"/>
    </source>
</evidence>
<evidence type="ECO:0000313" key="12">
    <source>
        <dbReference type="Proteomes" id="UP001212189"/>
    </source>
</evidence>
<dbReference type="RefSeq" id="WP_269817892.1">
    <property type="nucleotide sequence ID" value="NZ_CP114976.1"/>
</dbReference>
<keyword evidence="11" id="KW-0969">Cilium</keyword>
<keyword evidence="6" id="KW-0804">Transcription</keyword>
<keyword evidence="3" id="KW-0678">Repressor</keyword>
<comment type="similarity">
    <text evidence="1">Belongs to the FlgM family.</text>
</comment>
<dbReference type="SUPFAM" id="SSF101498">
    <property type="entry name" value="Anti-sigma factor FlgM"/>
    <property type="match status" value="1"/>
</dbReference>
<dbReference type="KEGG" id="dce:O6P33_11365"/>
<evidence type="ECO:0000256" key="9">
    <source>
        <dbReference type="SAM" id="MobiDB-lite"/>
    </source>
</evidence>
<evidence type="ECO:0000256" key="2">
    <source>
        <dbReference type="ARBA" id="ARBA00017823"/>
    </source>
</evidence>
<protein>
    <recommendedName>
        <fullName evidence="2">Negative regulator of flagellin synthesis</fullName>
    </recommendedName>
    <alternativeName>
        <fullName evidence="8">Anti-sigma-28 factor</fullName>
    </alternativeName>
</protein>
<comment type="function">
    <text evidence="7">Responsible for the coupling of flagellin expression to flagellar assembly by preventing expression of the flagellin genes when a component of the middle class of proteins is defective. It negatively regulates flagellar genes by inhibiting the activity of FliA by directly binding to FliA.</text>
</comment>
<evidence type="ECO:0000259" key="10">
    <source>
        <dbReference type="Pfam" id="PF04316"/>
    </source>
</evidence>
<accession>A0AAE9VN63</accession>
<feature type="domain" description="Anti-sigma-28 factor FlgM C-terminal" evidence="10">
    <location>
        <begin position="52"/>
        <end position="104"/>
    </location>
</feature>
<proteinExistence type="inferred from homology"/>
<dbReference type="AlphaFoldDB" id="A0AAE9VN63"/>
<evidence type="ECO:0000256" key="4">
    <source>
        <dbReference type="ARBA" id="ARBA00022795"/>
    </source>
</evidence>
<keyword evidence="11" id="KW-0966">Cell projection</keyword>
<evidence type="ECO:0000256" key="1">
    <source>
        <dbReference type="ARBA" id="ARBA00005322"/>
    </source>
</evidence>
<evidence type="ECO:0000256" key="7">
    <source>
        <dbReference type="ARBA" id="ARBA00024739"/>
    </source>
</evidence>
<dbReference type="Proteomes" id="UP001212189">
    <property type="component" value="Chromosome"/>
</dbReference>
<evidence type="ECO:0000256" key="6">
    <source>
        <dbReference type="ARBA" id="ARBA00023163"/>
    </source>
</evidence>
<keyword evidence="4" id="KW-1005">Bacterial flagellum biogenesis</keyword>